<keyword evidence="3 9" id="KW-0813">Transport</keyword>
<evidence type="ECO:0000313" key="10">
    <source>
        <dbReference type="EMBL" id="PIN02649.1"/>
    </source>
</evidence>
<dbReference type="GO" id="GO:0051260">
    <property type="term" value="P:protein homooligomerization"/>
    <property type="evidence" value="ECO:0007669"/>
    <property type="project" value="UniProtKB-ARBA"/>
</dbReference>
<dbReference type="PANTHER" id="PTHR10791">
    <property type="entry name" value="RAG1-ACTIVATING PROTEIN 1"/>
    <property type="match status" value="1"/>
</dbReference>
<evidence type="ECO:0000256" key="4">
    <source>
        <dbReference type="ARBA" id="ARBA00022597"/>
    </source>
</evidence>
<feature type="transmembrane region" description="Helical" evidence="9">
    <location>
        <begin position="6"/>
        <end position="26"/>
    </location>
</feature>
<feature type="transmembrane region" description="Helical" evidence="9">
    <location>
        <begin position="157"/>
        <end position="179"/>
    </location>
</feature>
<comment type="similarity">
    <text evidence="2 9">Belongs to the SWEET sugar transporter family.</text>
</comment>
<dbReference type="InterPro" id="IPR047664">
    <property type="entry name" value="SWEET"/>
</dbReference>
<organism evidence="10 11">
    <name type="scientific">Handroanthus impetiginosus</name>
    <dbReference type="NCBI Taxonomy" id="429701"/>
    <lineage>
        <taxon>Eukaryota</taxon>
        <taxon>Viridiplantae</taxon>
        <taxon>Streptophyta</taxon>
        <taxon>Embryophyta</taxon>
        <taxon>Tracheophyta</taxon>
        <taxon>Spermatophyta</taxon>
        <taxon>Magnoliopsida</taxon>
        <taxon>eudicotyledons</taxon>
        <taxon>Gunneridae</taxon>
        <taxon>Pentapetalae</taxon>
        <taxon>asterids</taxon>
        <taxon>lamiids</taxon>
        <taxon>Lamiales</taxon>
        <taxon>Bignoniaceae</taxon>
        <taxon>Crescentiina</taxon>
        <taxon>Tabebuia alliance</taxon>
        <taxon>Handroanthus</taxon>
    </lineage>
</organism>
<keyword evidence="6" id="KW-0677">Repeat</keyword>
<keyword evidence="7 9" id="KW-1133">Transmembrane helix</keyword>
<keyword evidence="5 9" id="KW-0812">Transmembrane</keyword>
<proteinExistence type="inferred from homology"/>
<dbReference type="GO" id="GO:0012505">
    <property type="term" value="C:endomembrane system"/>
    <property type="evidence" value="ECO:0007669"/>
    <property type="project" value="UniProtKB-SubCell"/>
</dbReference>
<keyword evidence="11" id="KW-1185">Reference proteome</keyword>
<dbReference type="AlphaFoldDB" id="A0A2G9GBI9"/>
<evidence type="ECO:0000256" key="2">
    <source>
        <dbReference type="ARBA" id="ARBA00007809"/>
    </source>
</evidence>
<reference evidence="11" key="1">
    <citation type="journal article" date="2018" name="Gigascience">
        <title>Genome assembly of the Pink Ipe (Handroanthus impetiginosus, Bignoniaceae), a highly valued, ecologically keystone Neotropical timber forest tree.</title>
        <authorList>
            <person name="Silva-Junior O.B."/>
            <person name="Grattapaglia D."/>
            <person name="Novaes E."/>
            <person name="Collevatti R.G."/>
        </authorList>
    </citation>
    <scope>NUCLEOTIDE SEQUENCE [LARGE SCALE GENOMIC DNA]</scope>
    <source>
        <strain evidence="11">cv. UFG-1</strain>
    </source>
</reference>
<dbReference type="GO" id="GO:0051119">
    <property type="term" value="F:sugar transmembrane transporter activity"/>
    <property type="evidence" value="ECO:0007669"/>
    <property type="project" value="InterPro"/>
</dbReference>
<evidence type="ECO:0000256" key="5">
    <source>
        <dbReference type="ARBA" id="ARBA00022692"/>
    </source>
</evidence>
<feature type="transmembrane region" description="Helical" evidence="9">
    <location>
        <begin position="185"/>
        <end position="206"/>
    </location>
</feature>
<dbReference type="Proteomes" id="UP000231279">
    <property type="component" value="Unassembled WGS sequence"/>
</dbReference>
<keyword evidence="4 9" id="KW-0762">Sugar transport</keyword>
<comment type="subcellular location">
    <subcellularLocation>
        <location evidence="1">Endomembrane system</location>
        <topology evidence="1">Multi-pass membrane protein</topology>
    </subcellularLocation>
</comment>
<comment type="function">
    <text evidence="9">Mediates both low-affinity uptake and efflux of sugar across the membrane.</text>
</comment>
<name>A0A2G9GBI9_9LAMI</name>
<evidence type="ECO:0000256" key="9">
    <source>
        <dbReference type="RuleBase" id="RU910715"/>
    </source>
</evidence>
<comment type="caution">
    <text evidence="9">Lacks conserved residue(s) required for the propagation of feature annotation.</text>
</comment>
<protein>
    <recommendedName>
        <fullName evidence="9">Bidirectional sugar transporter SWEET</fullName>
    </recommendedName>
</protein>
<dbReference type="EMBL" id="NKXS01005830">
    <property type="protein sequence ID" value="PIN02649.1"/>
    <property type="molecule type" value="Genomic_DNA"/>
</dbReference>
<dbReference type="STRING" id="429701.A0A2G9GBI9"/>
<dbReference type="FunFam" id="1.20.1280.290:FF:000002">
    <property type="entry name" value="Bidirectional sugar transporter SWEET"/>
    <property type="match status" value="1"/>
</dbReference>
<gene>
    <name evidence="10" type="ORF">CDL12_24842</name>
</gene>
<feature type="transmembrane region" description="Helical" evidence="9">
    <location>
        <begin position="98"/>
        <end position="118"/>
    </location>
</feature>
<dbReference type="PANTHER" id="PTHR10791:SF120">
    <property type="entry name" value="BIDIRECTIONAL SUGAR TRANSPORTER SWEET17"/>
    <property type="match status" value="1"/>
</dbReference>
<evidence type="ECO:0000256" key="7">
    <source>
        <dbReference type="ARBA" id="ARBA00022989"/>
    </source>
</evidence>
<evidence type="ECO:0000256" key="1">
    <source>
        <dbReference type="ARBA" id="ARBA00004127"/>
    </source>
</evidence>
<evidence type="ECO:0000256" key="6">
    <source>
        <dbReference type="ARBA" id="ARBA00022737"/>
    </source>
</evidence>
<dbReference type="InterPro" id="IPR004316">
    <property type="entry name" value="SWEET_rpt"/>
</dbReference>
<dbReference type="FunFam" id="1.20.1280.290:FF:000001">
    <property type="entry name" value="Bidirectional sugar transporter SWEET"/>
    <property type="match status" value="1"/>
</dbReference>
<feature type="transmembrane region" description="Helical" evidence="9">
    <location>
        <begin position="62"/>
        <end position="86"/>
    </location>
</feature>
<comment type="caution">
    <text evidence="10">The sequence shown here is derived from an EMBL/GenBank/DDBJ whole genome shotgun (WGS) entry which is preliminary data.</text>
</comment>
<dbReference type="OrthoDB" id="409725at2759"/>
<dbReference type="Pfam" id="PF03083">
    <property type="entry name" value="MtN3_slv"/>
    <property type="match status" value="2"/>
</dbReference>
<evidence type="ECO:0000313" key="11">
    <source>
        <dbReference type="Proteomes" id="UP000231279"/>
    </source>
</evidence>
<keyword evidence="8 9" id="KW-0472">Membrane</keyword>
<dbReference type="Gene3D" id="1.20.1280.290">
    <property type="match status" value="2"/>
</dbReference>
<evidence type="ECO:0000256" key="3">
    <source>
        <dbReference type="ARBA" id="ARBA00022448"/>
    </source>
</evidence>
<dbReference type="GO" id="GO:0016020">
    <property type="term" value="C:membrane"/>
    <property type="evidence" value="ECO:0007669"/>
    <property type="project" value="InterPro"/>
</dbReference>
<accession>A0A2G9GBI9</accession>
<evidence type="ECO:0000256" key="8">
    <source>
        <dbReference type="ARBA" id="ARBA00023136"/>
    </source>
</evidence>
<sequence>MDVSVIFGVLGNIVAALLFLSPLNTFWRIVKNRSTEDFESIPYVVLLLNASQWTYYGIIKPVVLLVTFNGFGSLMMIIYLLIFLIFAPPKMKVRTAALVLVVNVGFLLGVILVTSLAMSRQARINVTGTLCDCVTIISFASPLAAMKTVVTTKSVEFMPFFLSFFYFLVGTMWSIYAILTHDTFILIPNGIGFLLGLAQLALYAWYRKPKTSASPDGALEEGNHHQHLVSHSN</sequence>